<evidence type="ECO:0000256" key="4">
    <source>
        <dbReference type="ARBA" id="ARBA00022827"/>
    </source>
</evidence>
<accession>A0A1F7F8A3</accession>
<keyword evidence="4" id="KW-0274">FAD</keyword>
<evidence type="ECO:0000256" key="1">
    <source>
        <dbReference type="ARBA" id="ARBA00001974"/>
    </source>
</evidence>
<dbReference type="Gene3D" id="1.10.287.130">
    <property type="match status" value="1"/>
</dbReference>
<dbReference type="GO" id="GO:0000155">
    <property type="term" value="F:phosphorelay sensor kinase activity"/>
    <property type="evidence" value="ECO:0007669"/>
    <property type="project" value="InterPro"/>
</dbReference>
<dbReference type="CDD" id="cd00082">
    <property type="entry name" value="HisKA"/>
    <property type="match status" value="1"/>
</dbReference>
<comment type="cofactor">
    <cofactor evidence="1">
        <name>FAD</name>
        <dbReference type="ChEBI" id="CHEBI:57692"/>
    </cofactor>
</comment>
<dbReference type="SMART" id="SM00387">
    <property type="entry name" value="HATPase_c"/>
    <property type="match status" value="1"/>
</dbReference>
<dbReference type="PRINTS" id="PR00368">
    <property type="entry name" value="FADPNR"/>
</dbReference>
<dbReference type="Gene3D" id="3.50.50.60">
    <property type="entry name" value="FAD/NAD(P)-binding domain"/>
    <property type="match status" value="2"/>
</dbReference>
<evidence type="ECO:0000256" key="5">
    <source>
        <dbReference type="ARBA" id="ARBA00023002"/>
    </source>
</evidence>
<dbReference type="InterPro" id="IPR036188">
    <property type="entry name" value="FAD/NAD-bd_sf"/>
</dbReference>
<dbReference type="SMART" id="SM00388">
    <property type="entry name" value="HisKA"/>
    <property type="match status" value="1"/>
</dbReference>
<dbReference type="Gene3D" id="3.30.565.10">
    <property type="entry name" value="Histidine kinase-like ATPase, C-terminal domain"/>
    <property type="match status" value="1"/>
</dbReference>
<dbReference type="AlphaFoldDB" id="A0A1F7F8A3"/>
<dbReference type="InterPro" id="IPR036890">
    <property type="entry name" value="HATPase_C_sf"/>
</dbReference>
<dbReference type="GO" id="GO:0016491">
    <property type="term" value="F:oxidoreductase activity"/>
    <property type="evidence" value="ECO:0007669"/>
    <property type="project" value="UniProtKB-KW"/>
</dbReference>
<dbReference type="CDD" id="cd00075">
    <property type="entry name" value="HATPase"/>
    <property type="match status" value="1"/>
</dbReference>
<dbReference type="SMART" id="SM00450">
    <property type="entry name" value="RHOD"/>
    <property type="match status" value="1"/>
</dbReference>
<dbReference type="InterPro" id="IPR004099">
    <property type="entry name" value="Pyr_nucl-diS_OxRdtase_dimer"/>
</dbReference>
<dbReference type="Pfam" id="PF07992">
    <property type="entry name" value="Pyr_redox_2"/>
    <property type="match status" value="1"/>
</dbReference>
<evidence type="ECO:0000259" key="7">
    <source>
        <dbReference type="PROSITE" id="PS50109"/>
    </source>
</evidence>
<dbReference type="InterPro" id="IPR003661">
    <property type="entry name" value="HisK_dim/P_dom"/>
</dbReference>
<dbReference type="SUPFAM" id="SSF55874">
    <property type="entry name" value="ATPase domain of HSP90 chaperone/DNA topoisomerase II/histidine kinase"/>
    <property type="match status" value="1"/>
</dbReference>
<dbReference type="Pfam" id="PF00581">
    <property type="entry name" value="Rhodanese"/>
    <property type="match status" value="1"/>
</dbReference>
<dbReference type="Gene3D" id="3.40.250.10">
    <property type="entry name" value="Rhodanese-like domain"/>
    <property type="match status" value="1"/>
</dbReference>
<name>A0A1F7F8A3_UNCRA</name>
<dbReference type="InterPro" id="IPR050260">
    <property type="entry name" value="FAD-bd_OxRdtase"/>
</dbReference>
<dbReference type="InterPro" id="IPR003594">
    <property type="entry name" value="HATPase_dom"/>
</dbReference>
<dbReference type="InterPro" id="IPR036097">
    <property type="entry name" value="HisK_dim/P_sf"/>
</dbReference>
<dbReference type="PANTHER" id="PTHR43429">
    <property type="entry name" value="PYRIDINE NUCLEOTIDE-DISULFIDE OXIDOREDUCTASE DOMAIN-CONTAINING"/>
    <property type="match status" value="1"/>
</dbReference>
<dbReference type="InterPro" id="IPR001763">
    <property type="entry name" value="Rhodanese-like_dom"/>
</dbReference>
<dbReference type="SUPFAM" id="SSF52821">
    <property type="entry name" value="Rhodanese/Cell cycle control phosphatase"/>
    <property type="match status" value="1"/>
</dbReference>
<evidence type="ECO:0000256" key="3">
    <source>
        <dbReference type="ARBA" id="ARBA00022630"/>
    </source>
</evidence>
<feature type="domain" description="Rhodanese" evidence="8">
    <location>
        <begin position="721"/>
        <end position="802"/>
    </location>
</feature>
<dbReference type="PANTHER" id="PTHR43429:SF1">
    <property type="entry name" value="NAD(P)H SULFUR OXIDOREDUCTASE (COA-DEPENDENT)"/>
    <property type="match status" value="1"/>
</dbReference>
<evidence type="ECO:0000313" key="10">
    <source>
        <dbReference type="Proteomes" id="UP000179243"/>
    </source>
</evidence>
<evidence type="ECO:0000313" key="9">
    <source>
        <dbReference type="EMBL" id="OGK02782.1"/>
    </source>
</evidence>
<dbReference type="Proteomes" id="UP000179243">
    <property type="component" value="Unassembled WGS sequence"/>
</dbReference>
<dbReference type="PROSITE" id="PS50109">
    <property type="entry name" value="HIS_KIN"/>
    <property type="match status" value="1"/>
</dbReference>
<dbReference type="Pfam" id="PF00512">
    <property type="entry name" value="HisKA"/>
    <property type="match status" value="1"/>
</dbReference>
<reference evidence="9 10" key="1">
    <citation type="journal article" date="2016" name="Nat. Commun.">
        <title>Thousands of microbial genomes shed light on interconnected biogeochemical processes in an aquifer system.</title>
        <authorList>
            <person name="Anantharaman K."/>
            <person name="Brown C.T."/>
            <person name="Hug L.A."/>
            <person name="Sharon I."/>
            <person name="Castelle C.J."/>
            <person name="Probst A.J."/>
            <person name="Thomas B.C."/>
            <person name="Singh A."/>
            <person name="Wilkins M.J."/>
            <person name="Karaoz U."/>
            <person name="Brodie E.L."/>
            <person name="Williams K.H."/>
            <person name="Hubbard S.S."/>
            <person name="Banfield J.F."/>
        </authorList>
    </citation>
    <scope>NUCLEOTIDE SEQUENCE [LARGE SCALE GENOMIC DNA]</scope>
</reference>
<dbReference type="Pfam" id="PF02852">
    <property type="entry name" value="Pyr_redox_dim"/>
    <property type="match status" value="1"/>
</dbReference>
<evidence type="ECO:0000256" key="6">
    <source>
        <dbReference type="ARBA" id="ARBA00023284"/>
    </source>
</evidence>
<dbReference type="InterPro" id="IPR023753">
    <property type="entry name" value="FAD/NAD-binding_dom"/>
</dbReference>
<gene>
    <name evidence="9" type="ORF">A2519_07520</name>
</gene>
<dbReference type="EMBL" id="MFYX01000102">
    <property type="protein sequence ID" value="OGK02782.1"/>
    <property type="molecule type" value="Genomic_DNA"/>
</dbReference>
<comment type="caution">
    <text evidence="9">The sequence shown here is derived from an EMBL/GenBank/DDBJ whole genome shotgun (WGS) entry which is preliminary data.</text>
</comment>
<sequence length="802" mass="86981">MRQNDSRPVSPAQRGEQFIGTLSHQLKSPINTINSLLKTIADGFTGDISDKTRHFIEKAIGKTAEANTLIADLLTFQQYAGAGQAAAEEFDCVDLTHTVAGAYMAEASDREVFLRTRLPEHTAIFVKGSMRGLEIALRNLIENAIKYTPAHGHIVVKASVQKGKKQCVIAVSDSGSGIPTAELDNVFDPFYRSVKHQSAAAGTGLGLSITRNIITSMGGGISAESRENAGSIFTISLPYTRVRSLARGARKRRRVVIIGGVTAGPKAAARLRRLCEDMDITIIEKGEFLSYSGCGLPSYIAGRVFSPKALMSTADNTIRDISFFETIRNIKILNKIEAVDIDRKRKTVEVKDLATGESWRVPYDALVLATGADSFLPPIPGIRLPGIYSLHRVEDAEAIKRECMGRNARDVCIIGGGLIGIETAESLIEAGARVTILEKKAHILSTIFDRDISGKIQNAMTKKGIKIVTDTAIERIARKGEQLVFSTDKGKFFADLVILSAGVVPNARLAKKAGLACTPVGAVMVNRHLRTSDKSIYAIGDCAASVNCITRTQEYWPLGSISTKMGRIAADNICGRASVFDGFIGTVVFQSFGLSIARTGLTFERAREHGFNAMAVVVTGLDRAHYARNAQYVTLKLIADTKTGRVLGVQGYGRGDVFRHVQVVACGIAKAMTLTDIFALDLGYAPEFNIPIDVVQTACLVLGSKMEGFIKTITAEDLSRNMGAYHIIDASPVSEHMMNAIPGSVNVPLENLRREGIAFDKKAKCVVYSKTSSRAYEAYRHLVSRGYENILVLEGGYAYWVQ</sequence>
<comment type="similarity">
    <text evidence="2">Belongs to the class-III pyridine nucleotide-disulfide oxidoreductase family.</text>
</comment>
<protein>
    <recommendedName>
        <fullName evidence="11">Rhodanese domain-containing protein</fullName>
    </recommendedName>
</protein>
<organism evidence="9 10">
    <name type="scientific">Candidatus Raymondbacteria bacterium RIFOXYD12_FULL_49_13</name>
    <dbReference type="NCBI Taxonomy" id="1817890"/>
    <lineage>
        <taxon>Bacteria</taxon>
        <taxon>Raymondiibacteriota</taxon>
    </lineage>
</organism>
<dbReference type="SUPFAM" id="SSF55424">
    <property type="entry name" value="FAD/NAD-linked reductases, dimerisation (C-terminal) domain"/>
    <property type="match status" value="1"/>
</dbReference>
<dbReference type="InterPro" id="IPR036873">
    <property type="entry name" value="Rhodanese-like_dom_sf"/>
</dbReference>
<evidence type="ECO:0000256" key="2">
    <source>
        <dbReference type="ARBA" id="ARBA00009130"/>
    </source>
</evidence>
<evidence type="ECO:0000259" key="8">
    <source>
        <dbReference type="PROSITE" id="PS50206"/>
    </source>
</evidence>
<keyword evidence="5" id="KW-0560">Oxidoreductase</keyword>
<dbReference type="SUPFAM" id="SSF47384">
    <property type="entry name" value="Homodimeric domain of signal transducing histidine kinase"/>
    <property type="match status" value="1"/>
</dbReference>
<evidence type="ECO:0008006" key="11">
    <source>
        <dbReference type="Google" id="ProtNLM"/>
    </source>
</evidence>
<dbReference type="InterPro" id="IPR016156">
    <property type="entry name" value="FAD/NAD-linked_Rdtase_dimer_sf"/>
</dbReference>
<dbReference type="PRINTS" id="PR00411">
    <property type="entry name" value="PNDRDTASEI"/>
</dbReference>
<keyword evidence="6" id="KW-0676">Redox-active center</keyword>
<dbReference type="InterPro" id="IPR005467">
    <property type="entry name" value="His_kinase_dom"/>
</dbReference>
<dbReference type="Pfam" id="PF02518">
    <property type="entry name" value="HATPase_c"/>
    <property type="match status" value="1"/>
</dbReference>
<proteinExistence type="inferred from homology"/>
<keyword evidence="3" id="KW-0285">Flavoprotein</keyword>
<dbReference type="CDD" id="cd00158">
    <property type="entry name" value="RHOD"/>
    <property type="match status" value="1"/>
</dbReference>
<feature type="domain" description="Histidine kinase" evidence="7">
    <location>
        <begin position="21"/>
        <end position="241"/>
    </location>
</feature>
<dbReference type="SUPFAM" id="SSF51905">
    <property type="entry name" value="FAD/NAD(P)-binding domain"/>
    <property type="match status" value="1"/>
</dbReference>
<dbReference type="PROSITE" id="PS50206">
    <property type="entry name" value="RHODANESE_3"/>
    <property type="match status" value="1"/>
</dbReference>